<name>A0A919RXD5_9CLOT</name>
<evidence type="ECO:0000313" key="7">
    <source>
        <dbReference type="Proteomes" id="UP000679179"/>
    </source>
</evidence>
<dbReference type="GO" id="GO:0003700">
    <property type="term" value="F:DNA-binding transcription factor activity"/>
    <property type="evidence" value="ECO:0007669"/>
    <property type="project" value="TreeGrafter"/>
</dbReference>
<feature type="domain" description="Cyclic nucleotide-binding" evidence="4">
    <location>
        <begin position="14"/>
        <end position="133"/>
    </location>
</feature>
<proteinExistence type="predicted"/>
<keyword evidence="3" id="KW-0804">Transcription</keyword>
<evidence type="ECO:0000256" key="1">
    <source>
        <dbReference type="ARBA" id="ARBA00023015"/>
    </source>
</evidence>
<evidence type="ECO:0000256" key="2">
    <source>
        <dbReference type="ARBA" id="ARBA00023125"/>
    </source>
</evidence>
<dbReference type="PROSITE" id="PS50042">
    <property type="entry name" value="CNMP_BINDING_3"/>
    <property type="match status" value="1"/>
</dbReference>
<keyword evidence="1" id="KW-0805">Transcription regulation</keyword>
<organism evidence="6 7">
    <name type="scientific">Clostridium polyendosporum</name>
    <dbReference type="NCBI Taxonomy" id="69208"/>
    <lineage>
        <taxon>Bacteria</taxon>
        <taxon>Bacillati</taxon>
        <taxon>Bacillota</taxon>
        <taxon>Clostridia</taxon>
        <taxon>Eubacteriales</taxon>
        <taxon>Clostridiaceae</taxon>
        <taxon>Clostridium</taxon>
    </lineage>
</organism>
<dbReference type="SMART" id="SM00100">
    <property type="entry name" value="cNMP"/>
    <property type="match status" value="1"/>
</dbReference>
<dbReference type="SUPFAM" id="SSF51206">
    <property type="entry name" value="cAMP-binding domain-like"/>
    <property type="match status" value="1"/>
</dbReference>
<dbReference type="InterPro" id="IPR014710">
    <property type="entry name" value="RmlC-like_jellyroll"/>
</dbReference>
<evidence type="ECO:0000259" key="4">
    <source>
        <dbReference type="PROSITE" id="PS50042"/>
    </source>
</evidence>
<dbReference type="CDD" id="cd00038">
    <property type="entry name" value="CAP_ED"/>
    <property type="match status" value="1"/>
</dbReference>
<keyword evidence="7" id="KW-1185">Reference proteome</keyword>
<evidence type="ECO:0000313" key="6">
    <source>
        <dbReference type="EMBL" id="GIM27506.1"/>
    </source>
</evidence>
<dbReference type="InterPro" id="IPR050397">
    <property type="entry name" value="Env_Response_Regulators"/>
</dbReference>
<sequence>MKKVSIEELKELQIFNGVQEETLNKLSSESIVKSFKKGEIVFFDKQIVDTIYIVLSGKYSLYKIGEGAQKRVIFILGPDKIINEVILDNLPSSIYCETFEEGELLMINRFKFIEFMKKDFVLTTNVFKSVAKKVRRLYRQIKNSTPLKIEKKLAAKFWKLSKDYGIETEDGVAINLKISVTYLADMFGSQRETISRALKKLEELDIVKIKDKTIIIPDKEKLLKYFKESK</sequence>
<protein>
    <submittedName>
        <fullName evidence="6">CRP family transcriptional regulator</fullName>
    </submittedName>
</protein>
<dbReference type="PROSITE" id="PS51063">
    <property type="entry name" value="HTH_CRP_2"/>
    <property type="match status" value="1"/>
</dbReference>
<keyword evidence="2" id="KW-0238">DNA-binding</keyword>
<dbReference type="AlphaFoldDB" id="A0A919RXD5"/>
<dbReference type="PANTHER" id="PTHR24567">
    <property type="entry name" value="CRP FAMILY TRANSCRIPTIONAL REGULATORY PROTEIN"/>
    <property type="match status" value="1"/>
</dbReference>
<evidence type="ECO:0000259" key="5">
    <source>
        <dbReference type="PROSITE" id="PS51063"/>
    </source>
</evidence>
<dbReference type="EMBL" id="BOPZ01000001">
    <property type="protein sequence ID" value="GIM27506.1"/>
    <property type="molecule type" value="Genomic_DNA"/>
</dbReference>
<dbReference type="InterPro" id="IPR036388">
    <property type="entry name" value="WH-like_DNA-bd_sf"/>
</dbReference>
<dbReference type="SMART" id="SM00419">
    <property type="entry name" value="HTH_CRP"/>
    <property type="match status" value="1"/>
</dbReference>
<gene>
    <name evidence="6" type="ORF">CPJCM30710_01720</name>
</gene>
<dbReference type="InterPro" id="IPR012318">
    <property type="entry name" value="HTH_CRP"/>
</dbReference>
<dbReference type="Pfam" id="PF00027">
    <property type="entry name" value="cNMP_binding"/>
    <property type="match status" value="1"/>
</dbReference>
<dbReference type="SUPFAM" id="SSF46785">
    <property type="entry name" value="Winged helix' DNA-binding domain"/>
    <property type="match status" value="1"/>
</dbReference>
<dbReference type="RefSeq" id="WP_212902263.1">
    <property type="nucleotide sequence ID" value="NZ_BOPZ01000001.1"/>
</dbReference>
<evidence type="ECO:0000256" key="3">
    <source>
        <dbReference type="ARBA" id="ARBA00023163"/>
    </source>
</evidence>
<dbReference type="GO" id="GO:0005829">
    <property type="term" value="C:cytosol"/>
    <property type="evidence" value="ECO:0007669"/>
    <property type="project" value="TreeGrafter"/>
</dbReference>
<dbReference type="Gene3D" id="1.10.10.10">
    <property type="entry name" value="Winged helix-like DNA-binding domain superfamily/Winged helix DNA-binding domain"/>
    <property type="match status" value="1"/>
</dbReference>
<dbReference type="InterPro" id="IPR000595">
    <property type="entry name" value="cNMP-bd_dom"/>
</dbReference>
<feature type="domain" description="HTH crp-type" evidence="5">
    <location>
        <begin position="147"/>
        <end position="220"/>
    </location>
</feature>
<dbReference type="Pfam" id="PF13545">
    <property type="entry name" value="HTH_Crp_2"/>
    <property type="match status" value="1"/>
</dbReference>
<dbReference type="Proteomes" id="UP000679179">
    <property type="component" value="Unassembled WGS sequence"/>
</dbReference>
<dbReference type="GO" id="GO:0003677">
    <property type="term" value="F:DNA binding"/>
    <property type="evidence" value="ECO:0007669"/>
    <property type="project" value="UniProtKB-KW"/>
</dbReference>
<dbReference type="PANTHER" id="PTHR24567:SF74">
    <property type="entry name" value="HTH-TYPE TRANSCRIPTIONAL REGULATOR ARCR"/>
    <property type="match status" value="1"/>
</dbReference>
<dbReference type="Gene3D" id="2.60.120.10">
    <property type="entry name" value="Jelly Rolls"/>
    <property type="match status" value="1"/>
</dbReference>
<comment type="caution">
    <text evidence="6">The sequence shown here is derived from an EMBL/GenBank/DDBJ whole genome shotgun (WGS) entry which is preliminary data.</text>
</comment>
<accession>A0A919RXD5</accession>
<reference evidence="6" key="1">
    <citation type="submission" date="2021-03" db="EMBL/GenBank/DDBJ databases">
        <title>Taxonomic study of Clostridium polyendosporum from meadow-gley soil under rice.</title>
        <authorList>
            <person name="Kobayashi H."/>
            <person name="Tanizawa Y."/>
            <person name="Yagura M."/>
        </authorList>
    </citation>
    <scope>NUCLEOTIDE SEQUENCE</scope>
    <source>
        <strain evidence="6">JCM 30710</strain>
    </source>
</reference>
<dbReference type="InterPro" id="IPR018490">
    <property type="entry name" value="cNMP-bd_dom_sf"/>
</dbReference>
<dbReference type="InterPro" id="IPR036390">
    <property type="entry name" value="WH_DNA-bd_sf"/>
</dbReference>